<feature type="region of interest" description="Disordered" evidence="1">
    <location>
        <begin position="1"/>
        <end position="24"/>
    </location>
</feature>
<protein>
    <submittedName>
        <fullName evidence="2">Uncharacterized protein</fullName>
    </submittedName>
</protein>
<name>A0A9Q1A5I7_9ROSI</name>
<evidence type="ECO:0000313" key="3">
    <source>
        <dbReference type="Proteomes" id="UP001151752"/>
    </source>
</evidence>
<dbReference type="EMBL" id="JAPFFM010000006">
    <property type="protein sequence ID" value="KAJ6759075.1"/>
    <property type="molecule type" value="Genomic_DNA"/>
</dbReference>
<gene>
    <name evidence="2" type="ORF">OIU74_025686</name>
</gene>
<reference evidence="2" key="1">
    <citation type="submission" date="2022-11" db="EMBL/GenBank/DDBJ databases">
        <authorList>
            <person name="Hyden B.L."/>
            <person name="Feng K."/>
            <person name="Yates T."/>
            <person name="Jawdy S."/>
            <person name="Smart L.B."/>
            <person name="Muchero W."/>
        </authorList>
    </citation>
    <scope>NUCLEOTIDE SEQUENCE</scope>
    <source>
        <tissue evidence="2">Shoot tip</tissue>
    </source>
</reference>
<proteinExistence type="predicted"/>
<sequence length="75" mass="7700">MRRSGGKGMVVKGADRREGGGRRGGILAGGIGKGGVAAASLGFLGLRFLVARFGVMGLEESPAVAILAEWERVMK</sequence>
<comment type="caution">
    <text evidence="2">The sequence shown here is derived from an EMBL/GenBank/DDBJ whole genome shotgun (WGS) entry which is preliminary data.</text>
</comment>
<dbReference type="AlphaFoldDB" id="A0A9Q1A5I7"/>
<accession>A0A9Q1A5I7</accession>
<evidence type="ECO:0000256" key="1">
    <source>
        <dbReference type="SAM" id="MobiDB-lite"/>
    </source>
</evidence>
<dbReference type="Proteomes" id="UP001151752">
    <property type="component" value="Chromosome 18"/>
</dbReference>
<evidence type="ECO:0000313" key="2">
    <source>
        <dbReference type="EMBL" id="KAJ6759075.1"/>
    </source>
</evidence>
<organism evidence="2 3">
    <name type="scientific">Salix koriyanagi</name>
    <dbReference type="NCBI Taxonomy" id="2511006"/>
    <lineage>
        <taxon>Eukaryota</taxon>
        <taxon>Viridiplantae</taxon>
        <taxon>Streptophyta</taxon>
        <taxon>Embryophyta</taxon>
        <taxon>Tracheophyta</taxon>
        <taxon>Spermatophyta</taxon>
        <taxon>Magnoliopsida</taxon>
        <taxon>eudicotyledons</taxon>
        <taxon>Gunneridae</taxon>
        <taxon>Pentapetalae</taxon>
        <taxon>rosids</taxon>
        <taxon>fabids</taxon>
        <taxon>Malpighiales</taxon>
        <taxon>Salicaceae</taxon>
        <taxon>Saliceae</taxon>
        <taxon>Salix</taxon>
    </lineage>
</organism>
<keyword evidence="3" id="KW-1185">Reference proteome</keyword>
<reference evidence="2" key="2">
    <citation type="journal article" date="2023" name="Int. J. Mol. Sci.">
        <title>De Novo Assembly and Annotation of 11 Diverse Shrub Willow (Salix) Genomes Reveals Novel Gene Organization in Sex-Linked Regions.</title>
        <authorList>
            <person name="Hyden B."/>
            <person name="Feng K."/>
            <person name="Yates T.B."/>
            <person name="Jawdy S."/>
            <person name="Cereghino C."/>
            <person name="Smart L.B."/>
            <person name="Muchero W."/>
        </authorList>
    </citation>
    <scope>NUCLEOTIDE SEQUENCE</scope>
    <source>
        <tissue evidence="2">Shoot tip</tissue>
    </source>
</reference>